<keyword evidence="2" id="KW-1185">Reference proteome</keyword>
<evidence type="ECO:0000313" key="2">
    <source>
        <dbReference type="Proteomes" id="UP001186974"/>
    </source>
</evidence>
<comment type="caution">
    <text evidence="1">The sequence shown here is derived from an EMBL/GenBank/DDBJ whole genome shotgun (WGS) entry which is preliminary data.</text>
</comment>
<evidence type="ECO:0000313" key="1">
    <source>
        <dbReference type="EMBL" id="KAK3064694.1"/>
    </source>
</evidence>
<dbReference type="EMBL" id="JAWDJW010006447">
    <property type="protein sequence ID" value="KAK3064694.1"/>
    <property type="molecule type" value="Genomic_DNA"/>
</dbReference>
<reference evidence="1" key="1">
    <citation type="submission" date="2024-09" db="EMBL/GenBank/DDBJ databases">
        <title>Black Yeasts Isolated from many extreme environments.</title>
        <authorList>
            <person name="Coleine C."/>
            <person name="Stajich J.E."/>
            <person name="Selbmann L."/>
        </authorList>
    </citation>
    <scope>NUCLEOTIDE SEQUENCE</scope>
    <source>
        <strain evidence="1">CCFEE 5737</strain>
    </source>
</reference>
<organism evidence="1 2">
    <name type="scientific">Coniosporium uncinatum</name>
    <dbReference type="NCBI Taxonomy" id="93489"/>
    <lineage>
        <taxon>Eukaryota</taxon>
        <taxon>Fungi</taxon>
        <taxon>Dikarya</taxon>
        <taxon>Ascomycota</taxon>
        <taxon>Pezizomycotina</taxon>
        <taxon>Dothideomycetes</taxon>
        <taxon>Dothideomycetes incertae sedis</taxon>
        <taxon>Coniosporium</taxon>
    </lineage>
</organism>
<gene>
    <name evidence="1" type="ORF">LTS18_004815</name>
</gene>
<proteinExistence type="predicted"/>
<protein>
    <submittedName>
        <fullName evidence="1">Uncharacterized protein</fullName>
    </submittedName>
</protein>
<dbReference type="Proteomes" id="UP001186974">
    <property type="component" value="Unassembled WGS sequence"/>
</dbReference>
<name>A0ACC3DB73_9PEZI</name>
<accession>A0ACC3DB73</accession>
<sequence>MGIVMLITFLFGVGPLDPVLESESPYLILFTNTGSTGVAIFLMIVLFLLIFSGNITALATTSREVWAFSRDRGLPGSTWMSKMNQRWHVPFNAVYVTSFFTGVLSCINFGSTLAFNIIISLSLLALLSTYMISIGCVLLKRVRGEPLPIARWSMGRFGIVINSFAFLYSAFAIVFCCFPAGLPVTPGDANWAPLVWFFVICVALVSYVTYGHKHYTPPVMYVEGRRAAGVGLQTTA</sequence>